<dbReference type="Proteomes" id="UP000785613">
    <property type="component" value="Unassembled WGS sequence"/>
</dbReference>
<gene>
    <name evidence="3" type="ORF">F0185_16280</name>
</gene>
<evidence type="ECO:0000259" key="2">
    <source>
        <dbReference type="Pfam" id="PF02129"/>
    </source>
</evidence>
<evidence type="ECO:0000313" key="3">
    <source>
        <dbReference type="EMBL" id="NHZ35133.1"/>
    </source>
</evidence>
<dbReference type="PANTHER" id="PTHR22946">
    <property type="entry name" value="DIENELACTONE HYDROLASE DOMAIN-CONTAINING PROTEIN-RELATED"/>
    <property type="match status" value="1"/>
</dbReference>
<dbReference type="EMBL" id="VUYU01000009">
    <property type="protein sequence ID" value="NHZ35133.1"/>
    <property type="molecule type" value="Genomic_DNA"/>
</dbReference>
<keyword evidence="4" id="KW-1185">Reference proteome</keyword>
<dbReference type="RefSeq" id="WP_167226139.1">
    <property type="nucleotide sequence ID" value="NZ_VUYU01000009.1"/>
</dbReference>
<dbReference type="PANTHER" id="PTHR22946:SF9">
    <property type="entry name" value="POLYKETIDE TRANSFERASE AF380"/>
    <property type="match status" value="1"/>
</dbReference>
<accession>A0ABX0LQY8</accession>
<dbReference type="Gene3D" id="3.40.50.1820">
    <property type="entry name" value="alpha/beta hydrolase"/>
    <property type="match status" value="1"/>
</dbReference>
<keyword evidence="1" id="KW-0378">Hydrolase</keyword>
<feature type="domain" description="Xaa-Pro dipeptidyl-peptidase-like" evidence="2">
    <location>
        <begin position="44"/>
        <end position="175"/>
    </location>
</feature>
<reference evidence="3 4" key="1">
    <citation type="submission" date="2019-09" db="EMBL/GenBank/DDBJ databases">
        <title>Taxonomy of Antarctic Massilia spp.: description of Massilia rubra sp. nov., Massilia aquatica sp. nov., Massilia mucilaginosa sp. nov., Massilia frigida sp. nov. isolated from streams, lakes and regoliths.</title>
        <authorList>
            <person name="Holochova P."/>
            <person name="Sedlacek I."/>
            <person name="Kralova S."/>
            <person name="Maslanova I."/>
            <person name="Busse H.-J."/>
            <person name="Stankova E."/>
            <person name="Vrbovska V."/>
            <person name="Kovarovic V."/>
            <person name="Bartak M."/>
            <person name="Svec P."/>
            <person name="Pantucek R."/>
        </authorList>
    </citation>
    <scope>NUCLEOTIDE SEQUENCE [LARGE SCALE GENOMIC DNA]</scope>
    <source>
        <strain evidence="3 4">CCM 8692</strain>
    </source>
</reference>
<sequence length="389" mass="41965">MLFAALVTGLSLLPSIAVEQELPVDFRLNETVIAIPAGPGKQSVLQTTLFRPNGAGPFPLLIINHGKESGDPRKQPRERFIFMATAFVKRGYAVLVPMRRGFADSSGAYADHGCNMTANGYAQASDVHDTIEFARRQRWADPERIVVAGQSYGGLATIALGTRAVPGVRGLINFAGGLRDDGERCDWRAQLVQAFANYGAANKIPSLWMYGVNDSLFGPALVARMHAAFERAGGSARLVEFGAFKRDAHGMVASRDGARIWWRETARFLEQIGMPTRETVAVADAPSVPRTDFARVDDIDAVPYLGENGRAAYREYLHKLTPRAFAVSPSGAWCWAEEGEDPHARALAACARSSGQPCQLYSVDDYVVWQDKLAASASTATGGAGTGSL</sequence>
<proteinExistence type="predicted"/>
<name>A0ABX0LQY8_9BURK</name>
<dbReference type="InterPro" id="IPR029058">
    <property type="entry name" value="AB_hydrolase_fold"/>
</dbReference>
<organism evidence="3 4">
    <name type="scientific">Massilia rubra</name>
    <dbReference type="NCBI Taxonomy" id="2607910"/>
    <lineage>
        <taxon>Bacteria</taxon>
        <taxon>Pseudomonadati</taxon>
        <taxon>Pseudomonadota</taxon>
        <taxon>Betaproteobacteria</taxon>
        <taxon>Burkholderiales</taxon>
        <taxon>Oxalobacteraceae</taxon>
        <taxon>Telluria group</taxon>
        <taxon>Massilia</taxon>
    </lineage>
</organism>
<protein>
    <submittedName>
        <fullName evidence="3">Prolyl oligopeptidase family serine peptidase</fullName>
    </submittedName>
</protein>
<dbReference type="InterPro" id="IPR000383">
    <property type="entry name" value="Xaa-Pro-like_dom"/>
</dbReference>
<evidence type="ECO:0000313" key="4">
    <source>
        <dbReference type="Proteomes" id="UP000785613"/>
    </source>
</evidence>
<dbReference type="InterPro" id="IPR050261">
    <property type="entry name" value="FrsA_esterase"/>
</dbReference>
<evidence type="ECO:0000256" key="1">
    <source>
        <dbReference type="ARBA" id="ARBA00022801"/>
    </source>
</evidence>
<dbReference type="SUPFAM" id="SSF53474">
    <property type="entry name" value="alpha/beta-Hydrolases"/>
    <property type="match status" value="1"/>
</dbReference>
<dbReference type="Pfam" id="PF02129">
    <property type="entry name" value="Peptidase_S15"/>
    <property type="match status" value="1"/>
</dbReference>
<comment type="caution">
    <text evidence="3">The sequence shown here is derived from an EMBL/GenBank/DDBJ whole genome shotgun (WGS) entry which is preliminary data.</text>
</comment>